<evidence type="ECO:0000259" key="1">
    <source>
        <dbReference type="Pfam" id="PF00149"/>
    </source>
</evidence>
<dbReference type="PANTHER" id="PTHR16509:SF1">
    <property type="entry name" value="MANGANESE-DEPENDENT ADP-RIBOSE_CDP-ALCOHOL DIPHOSPHATASE"/>
    <property type="match status" value="1"/>
</dbReference>
<organism evidence="2 3">
    <name type="scientific">Anaerohalosphaera lusitana</name>
    <dbReference type="NCBI Taxonomy" id="1936003"/>
    <lineage>
        <taxon>Bacteria</taxon>
        <taxon>Pseudomonadati</taxon>
        <taxon>Planctomycetota</taxon>
        <taxon>Phycisphaerae</taxon>
        <taxon>Sedimentisphaerales</taxon>
        <taxon>Anaerohalosphaeraceae</taxon>
        <taxon>Anaerohalosphaera</taxon>
    </lineage>
</organism>
<dbReference type="EMBL" id="CP019791">
    <property type="protein sequence ID" value="AQT67008.1"/>
    <property type="molecule type" value="Genomic_DNA"/>
</dbReference>
<sequence>MQEFDFAVIADVQYADKEAEGSRYYRQSMAKLLQCAEELNKVEPAFVVQVGDLIDGSDNSLKDLQNVNAVLAQMKAPVYHVTGNHDFEGLSRSEFMAYTGMQDPYYTFSYAGWRFVFLDTMDLAVQGGWDKSSENYRKGMIMLEETADAGEEFAREWNGGIGAEQVAWLREVLGRAKREGEKVVVFGHIPVYPAGDKHNLWNSRQIVDVLEAPGNVAAYICGHNHAGSYGENNGVHYMTMPAMVDGESQNSYAIVHVSSDKLVITGRGAVPSREIAVDKPYGHL</sequence>
<dbReference type="InterPro" id="IPR004843">
    <property type="entry name" value="Calcineurin-like_PHP"/>
</dbReference>
<dbReference type="PANTHER" id="PTHR16509">
    <property type="match status" value="1"/>
</dbReference>
<evidence type="ECO:0000313" key="3">
    <source>
        <dbReference type="Proteomes" id="UP000189674"/>
    </source>
</evidence>
<keyword evidence="3" id="KW-1185">Reference proteome</keyword>
<evidence type="ECO:0000313" key="2">
    <source>
        <dbReference type="EMBL" id="AQT67008.1"/>
    </source>
</evidence>
<name>A0A1U9NGX7_9BACT</name>
<feature type="domain" description="Calcineurin-like phosphoesterase" evidence="1">
    <location>
        <begin position="6"/>
        <end position="226"/>
    </location>
</feature>
<dbReference type="GO" id="GO:0008663">
    <property type="term" value="F:2',3'-cyclic-nucleotide 2'-phosphodiesterase activity"/>
    <property type="evidence" value="ECO:0007669"/>
    <property type="project" value="TreeGrafter"/>
</dbReference>
<proteinExistence type="predicted"/>
<dbReference type="Pfam" id="PF00149">
    <property type="entry name" value="Metallophos"/>
    <property type="match status" value="1"/>
</dbReference>
<protein>
    <submittedName>
        <fullName evidence="2">Cyclic 3',5'-adenosine monophosphate phosphodiesterase</fullName>
    </submittedName>
</protein>
<dbReference type="KEGG" id="alus:STSP2_00146"/>
<dbReference type="InterPro" id="IPR029052">
    <property type="entry name" value="Metallo-depent_PP-like"/>
</dbReference>
<dbReference type="Gene3D" id="3.60.21.10">
    <property type="match status" value="1"/>
</dbReference>
<dbReference type="GO" id="GO:0030145">
    <property type="term" value="F:manganese ion binding"/>
    <property type="evidence" value="ECO:0007669"/>
    <property type="project" value="TreeGrafter"/>
</dbReference>
<accession>A0A1U9NGX7</accession>
<dbReference type="STRING" id="1936003.STSP2_00146"/>
<dbReference type="GO" id="GO:0047734">
    <property type="term" value="F:CDP-glycerol diphosphatase activity"/>
    <property type="evidence" value="ECO:0007669"/>
    <property type="project" value="TreeGrafter"/>
</dbReference>
<reference evidence="3" key="1">
    <citation type="submission" date="2017-02" db="EMBL/GenBank/DDBJ databases">
        <title>Comparative genomics and description of representatives of a novel lineage of planctomycetes thriving in anoxic sediments.</title>
        <authorList>
            <person name="Spring S."/>
            <person name="Bunk B."/>
            <person name="Sproer C."/>
        </authorList>
    </citation>
    <scope>NUCLEOTIDE SEQUENCE [LARGE SCALE GENOMIC DNA]</scope>
    <source>
        <strain evidence="3">ST-NAGAB-D1</strain>
    </source>
</reference>
<dbReference type="GO" id="GO:0047631">
    <property type="term" value="F:ADP-ribose diphosphatase activity"/>
    <property type="evidence" value="ECO:0007669"/>
    <property type="project" value="TreeGrafter"/>
</dbReference>
<dbReference type="RefSeq" id="WP_169852879.1">
    <property type="nucleotide sequence ID" value="NZ_CP019791.1"/>
</dbReference>
<gene>
    <name evidence="2" type="ORF">STSP2_00146</name>
</gene>
<dbReference type="AlphaFoldDB" id="A0A1U9NGX7"/>
<dbReference type="SUPFAM" id="SSF56300">
    <property type="entry name" value="Metallo-dependent phosphatases"/>
    <property type="match status" value="1"/>
</dbReference>
<dbReference type="Proteomes" id="UP000189674">
    <property type="component" value="Chromosome"/>
</dbReference>